<name>A0AA41G3E1_9EURY</name>
<dbReference type="RefSeq" id="WP_162414162.1">
    <property type="nucleotide sequence ID" value="NZ_JAHQXE010000005.1"/>
</dbReference>
<proteinExistence type="predicted"/>
<feature type="domain" description="Halobacterial output" evidence="1">
    <location>
        <begin position="21"/>
        <end position="85"/>
    </location>
</feature>
<evidence type="ECO:0000313" key="3">
    <source>
        <dbReference type="Proteomes" id="UP001166304"/>
    </source>
</evidence>
<dbReference type="AlphaFoldDB" id="A0AA41G3E1"/>
<accession>A0AA41G3E1</accession>
<gene>
    <name evidence="2" type="ORF">KTS37_16745</name>
</gene>
<sequence length="89" mass="9252">MEDLPESEIVRTSVPGPNGSVVDVIVEAVAELQGRSALDLPPLTETVDGDALDSLFPADSVEVTVSFTFDGTDVVVQSPATVHVSLADD</sequence>
<protein>
    <recommendedName>
        <fullName evidence="1">Halobacterial output domain-containing protein</fullName>
    </recommendedName>
</protein>
<dbReference type="Proteomes" id="UP001166304">
    <property type="component" value="Unassembled WGS sequence"/>
</dbReference>
<comment type="caution">
    <text evidence="2">The sequence shown here is derived from an EMBL/GenBank/DDBJ whole genome shotgun (WGS) entry which is preliminary data.</text>
</comment>
<organism evidence="2 3">
    <name type="scientific">Haloarcula salina</name>
    <dbReference type="NCBI Taxonomy" id="1429914"/>
    <lineage>
        <taxon>Archaea</taxon>
        <taxon>Methanobacteriati</taxon>
        <taxon>Methanobacteriota</taxon>
        <taxon>Stenosarchaea group</taxon>
        <taxon>Halobacteria</taxon>
        <taxon>Halobacteriales</taxon>
        <taxon>Haloarculaceae</taxon>
        <taxon>Haloarcula</taxon>
    </lineage>
</organism>
<evidence type="ECO:0000259" key="1">
    <source>
        <dbReference type="Pfam" id="PF18545"/>
    </source>
</evidence>
<evidence type="ECO:0000313" key="2">
    <source>
        <dbReference type="EMBL" id="MBV0903435.1"/>
    </source>
</evidence>
<dbReference type="Pfam" id="PF18545">
    <property type="entry name" value="HalOD1"/>
    <property type="match status" value="1"/>
</dbReference>
<keyword evidence="3" id="KW-1185">Reference proteome</keyword>
<dbReference type="InterPro" id="IPR040624">
    <property type="entry name" value="HalOD1"/>
</dbReference>
<dbReference type="EMBL" id="JAHQXE010000005">
    <property type="protein sequence ID" value="MBV0903435.1"/>
    <property type="molecule type" value="Genomic_DNA"/>
</dbReference>
<reference evidence="2" key="1">
    <citation type="submission" date="2021-06" db="EMBL/GenBank/DDBJ databases">
        <title>New haloarchaea isolates fom saline soil.</title>
        <authorList>
            <person name="Duran-Viseras A."/>
            <person name="Sanchez-Porro C.S."/>
            <person name="Ventosa A."/>
        </authorList>
    </citation>
    <scope>NUCLEOTIDE SEQUENCE</scope>
    <source>
        <strain evidence="2">JCM 18369</strain>
    </source>
</reference>